<dbReference type="Proteomes" id="UP000827432">
    <property type="component" value="Segment"/>
</dbReference>
<keyword evidence="2" id="KW-1185">Reference proteome</keyword>
<name>A0AAE7RVY5_9CAUD</name>
<accession>A0AAE7RVY5</accession>
<gene>
    <name evidence="1" type="primary">gp_26528</name>
</gene>
<organism evidence="1 2">
    <name type="scientific">uncultured phage cr2_1</name>
    <dbReference type="NCBI Taxonomy" id="2986394"/>
    <lineage>
        <taxon>Viruses</taxon>
        <taxon>Duplodnaviria</taxon>
        <taxon>Heunggongvirae</taxon>
        <taxon>Uroviricota</taxon>
        <taxon>Caudoviricetes</taxon>
        <taxon>Crassvirales</taxon>
        <taxon>Crevaviridae</taxon>
        <taxon>Coarsevirinae</taxon>
        <taxon>Junduvirus</taxon>
        <taxon>Junduvirus communis</taxon>
    </lineage>
</organism>
<protein>
    <submittedName>
        <fullName evidence="1">Uncharacterized protein</fullName>
    </submittedName>
</protein>
<reference evidence="1 2" key="1">
    <citation type="submission" date="2021-04" db="EMBL/GenBank/DDBJ databases">
        <authorList>
            <person name="Shkoporov A.N."/>
            <person name="Stockdale S.R."/>
            <person name="Guerin E."/>
            <person name="Ross R.P."/>
            <person name="Hill C."/>
        </authorList>
    </citation>
    <scope>NUCLEOTIDE SEQUENCE [LARGE SCALE GENOMIC DNA]</scope>
    <source>
        <strain evidence="2">cr2_1</strain>
    </source>
</reference>
<evidence type="ECO:0000313" key="2">
    <source>
        <dbReference type="Proteomes" id="UP000827432"/>
    </source>
</evidence>
<dbReference type="EMBL" id="MZ130489">
    <property type="protein sequence ID" value="QWM90391.1"/>
    <property type="molecule type" value="Genomic_DNA"/>
</dbReference>
<dbReference type="GeneID" id="75690693"/>
<dbReference type="RefSeq" id="YP_010359963.1">
    <property type="nucleotide sequence ID" value="NC_062779.1"/>
</dbReference>
<sequence>MNINDGLYPNANPGAVRNGVKSFALNIMYNDDGNTLINENGFEVYKKDLDVYGILVGKIEVPLGVILFFKGTPDKIVYIYQTTKDKDDIKTIVFQGNFNFTIDHPISGTFTYIDETNLFITFTEGVSSDNETRILYITEAQSKYKGYIEDPIIEDNVTTITFKEGFEYILNLIPDIVFPTLDVNIIAGGLKAGGYQFATSIKLHDGTYSDYSLLSPVYYAAPDYGENIAIGDVTKKGFRFKFSKAGTYKLAIVYKSPTTEECYETFEINIPSVNSTFDFTTISKMKSISIDDIIISNTAYTKDEAQTSFDGYLLRGNVVTPEYKDITDFFTSIDGELLLQKIKIDFVKFAEFSGVKDFVNTSINPHSGSGKVGDFFKSKDISNSGSFKEDEVYYFFITFIDHKGKYINSFPIKNSRGTYAHIINASKTKTLDLYGAKVNMNTFVSAFNTNINITKFKNSIKSYAIYYAKSTPEISNWISQCLTIRDIGTNDVIGDNYEDPFRSASRFRLYPIEYLVTNTVLPSFYIKGLRYNKEAKICLNNYEGGSGTEWGNDTIHQAWNAGDRARLNSLIQENLLNGKNLNTPDKSINAGEYLGAFDRLSKYTKKTDMPKTSKDFNMFTDWGDHIKGPWESGDLVHSVLDTETTDIANNAPYPTILNADFYPINNSAISNAGCDSSFKLINGSTMLQENIFGLAKEGTDSEGGTSLPNESLTDIVYKQADEEIDGIKRDVRTQTRIISVITKDDDSDSYRQELTTIKEKLIYANGYNNAEYLKQNSEGTWEVITDEKEATIVLNSEITVKTLTAEEYNSIIIEVSNKDDSNWILLYNENAKYYNFDTFTIFNRGIVDLNRYYDVNTIPVPDLFNLSLVAASSIYPIENTDEIILIGDTFPACVTQRCTCPSNKFNNVGDATHHNNNIYHIHRMIITYYIKSRMNFLALHSGKNVNSSIIKYKGTTANNNFSGKANKFNINTIINKFTSGLSEEYAPHTMDIYPTTFDYDSIIDLGYRDYVIDNFWHTEDGSAYDVEMNWKGFNDITQFKSTDNLKDTFAARIIRSNVNNMESNDIGWRKFKADSYKDIPITKGSIINLLSDAKSLYIQMEHTLFVTSVKDSLNQEEDGAYIGTSDIFERTPIEIIFNNTGKIGCNNKFSSIITRYGYFVCDNFTGTIYHVKGESDVSDISSIGLQGWFKEYIKENAINPLNTNGNFFIFDDYNSRIIFVSNNPDNTYTISYNLKTNLWISFHSYNPIITWSNRLGTFVVDTNNTKIYKINAPNKCIYFDNKIMPSIAQFIYNEEPLVSKLFNHIEWNSALVHNWNHLTADKIKFLYNKTIDYLMINTDTQSTGILPMILDETWYDDHTLKYKAGRYLWNLIEDHIDNDRAFQILNPSNIPFEIDRLLGMKYEPKAWYEYSKIQNQFGYITMVYLNRFIDTTTNEDINETDVNAIIDEYSDNIDITDKDSNIKQAELRLYDINVVVTKNTRL</sequence>
<dbReference type="KEGG" id="vg:75690693"/>
<proteinExistence type="predicted"/>
<evidence type="ECO:0000313" key="1">
    <source>
        <dbReference type="EMBL" id="QWM90391.1"/>
    </source>
</evidence>